<reference evidence="1" key="1">
    <citation type="submission" date="2021-04" db="EMBL/GenBank/DDBJ databases">
        <title>Isolation and polyphasic classification of algal microorganism.</title>
        <authorList>
            <person name="Wang S."/>
        </authorList>
    </citation>
    <scope>NUCLEOTIDE SEQUENCE</scope>
    <source>
        <strain evidence="1">720a</strain>
    </source>
</reference>
<dbReference type="EMBL" id="JAGSOT010000012">
    <property type="protein sequence ID" value="MBR7795565.1"/>
    <property type="molecule type" value="Genomic_DNA"/>
</dbReference>
<dbReference type="Pfam" id="PF10673">
    <property type="entry name" value="DUF2487"/>
    <property type="match status" value="1"/>
</dbReference>
<dbReference type="InterPro" id="IPR019615">
    <property type="entry name" value="DUF2487"/>
</dbReference>
<dbReference type="AlphaFoldDB" id="A0A941DS33"/>
<dbReference type="Proteomes" id="UP000675284">
    <property type="component" value="Unassembled WGS sequence"/>
</dbReference>
<name>A0A941DS33_9BACI</name>
<protein>
    <submittedName>
        <fullName evidence="1">DUF2487 family protein</fullName>
    </submittedName>
</protein>
<evidence type="ECO:0000313" key="2">
    <source>
        <dbReference type="Proteomes" id="UP000675284"/>
    </source>
</evidence>
<accession>A0A941DS33</accession>
<dbReference type="RefSeq" id="WP_026681006.1">
    <property type="nucleotide sequence ID" value="NZ_BAAACY010000037.1"/>
</dbReference>
<evidence type="ECO:0000313" key="1">
    <source>
        <dbReference type="EMBL" id="MBR7795565.1"/>
    </source>
</evidence>
<organism evidence="1 2">
    <name type="scientific">Virgibacillus salarius</name>
    <dbReference type="NCBI Taxonomy" id="447199"/>
    <lineage>
        <taxon>Bacteria</taxon>
        <taxon>Bacillati</taxon>
        <taxon>Bacillota</taxon>
        <taxon>Bacilli</taxon>
        <taxon>Bacillales</taxon>
        <taxon>Bacillaceae</taxon>
        <taxon>Virgibacillus</taxon>
    </lineage>
</organism>
<keyword evidence="2" id="KW-1185">Reference proteome</keyword>
<sequence length="152" mass="17975">MKWNKADLAQYLEAKEYIDTILIPLIPYQMSTESELEKNAFQNELTTVLANDLEKELTGRVMLTPSYYYVKHATKEEEIERLHGWITEIQKQPFSHVFFLTLDASWKKHEQVLKGTLLWLPGMKSGDLHSAEMHRFVRDQVDQISELIRSYW</sequence>
<proteinExistence type="predicted"/>
<comment type="caution">
    <text evidence="1">The sequence shown here is derived from an EMBL/GenBank/DDBJ whole genome shotgun (WGS) entry which is preliminary data.</text>
</comment>
<gene>
    <name evidence="1" type="ORF">KCX74_05855</name>
</gene>